<sequence>MDTNYFTCTLGQAARLGSGRRAVSNVNEFVDLQAQLVPEKPAVGFFAPPGDRRLPWGHRVLSFSAVRKGSLAVAGLMSRALGEQLAGKQTVALLCPSSLDFLLAWLALMRLGHAVLLIAPQCHPSAVSHLCRTCDVSILLYDETYQQHAQKSASESANWPRKPLQPFSLTSAVAKDICHTVTEADSPPNSFSKHEVEHMSIAYLHHTSGTSSGLPKPIPQSHRAAVCVLPHLPADSEKATFTTTPLYHGGIADLFRAWASDAPIWLFPAKELPITAANINSCLETAALCADKGEMPAVRYFSSVPYVLQMMEADSTGLHNLNSMEIVGVGGAALPAEVGDRLVDRGVNLVSRYGSAECGFLMSSHRDYARDKDWQYLRCSSGADFLQFEKQDDGTFELVIRPGWPHMAKTNRDDGSFATADLLVPHPAVPAAWKYHSRADSQLTLVTGRKFDPAPLEAVIAASPFLDDALIFGNGRPFPGALLFRTKEFESTADDELVDAVKPLIEKLNEESQGHARIPRNMLVPMAWGPEALEKSSKGTVMRRKAEEQYEQVIERAYEQLSVGGGAEVADVEVSRFIADLIEGVVLKSKRLAEEDDLFAYGVDSVACMQIRYGLNQTSSELPLSVVEDCGTVKKYVRSALRTLHDLTCEDEHQMMLDLAEKYSNFEESCSDTTVAVHGGVHGTDRLDVVVLTGATGALGAHILHLYRKSEKTSKIFCLARGSDEHAVRERVSKALTRRGLSGLNSASTGNEKVVVLQSQFGEANLGLSNETYNKIAAEATIIMHVAWPVNFRMRLRSFEDNIAGVRNLINMALRSPRPCAPKFAYCSSVASAMNLRSTTIPEQIMDSPTSASPLGYSRSKWVAERICHNAHERTRLHSHVAVFRVGQLSGDMRNGIWNTQEAWPMMLSTAQLTGCLPALQDEPLTWLPVDLAAEAFVQAMSAVGLEDTDRSHAEVYHVLNEHQQPDWLQLLQWLKEMEEFSVVDPREWLTRLEKAKDLDPGRDHPAMKLLGHWKNAYGSSDKQTGAAARERPIFDMKASKKMAPVLSTVKPVDEKYFRKIWKWLRDAKM</sequence>
<proteinExistence type="predicted"/>
<accession>A0ACB5S0Z5</accession>
<dbReference type="EMBL" id="BSXG01000025">
    <property type="protein sequence ID" value="GME26056.1"/>
    <property type="molecule type" value="Genomic_DNA"/>
</dbReference>
<gene>
    <name evidence="1" type="primary">g8303</name>
    <name evidence="1" type="ORF">NpPPO83_00008303</name>
</gene>
<reference evidence="1" key="1">
    <citation type="submission" date="2024-09" db="EMBL/GenBank/DDBJ databases">
        <title>Draft Genome Sequences of Neofusicoccum parvum.</title>
        <authorList>
            <person name="Ashida A."/>
            <person name="Camagna M."/>
            <person name="Tanaka A."/>
            <person name="Takemoto D."/>
        </authorList>
    </citation>
    <scope>NUCLEOTIDE SEQUENCE</scope>
    <source>
        <strain evidence="1">PPO83</strain>
    </source>
</reference>
<organism evidence="1 2">
    <name type="scientific">Neofusicoccum parvum</name>
    <dbReference type="NCBI Taxonomy" id="310453"/>
    <lineage>
        <taxon>Eukaryota</taxon>
        <taxon>Fungi</taxon>
        <taxon>Dikarya</taxon>
        <taxon>Ascomycota</taxon>
        <taxon>Pezizomycotina</taxon>
        <taxon>Dothideomycetes</taxon>
        <taxon>Dothideomycetes incertae sedis</taxon>
        <taxon>Botryosphaeriales</taxon>
        <taxon>Botryosphaeriaceae</taxon>
        <taxon>Neofusicoccum</taxon>
    </lineage>
</organism>
<comment type="caution">
    <text evidence="1">The sequence shown here is derived from an EMBL/GenBank/DDBJ whole genome shotgun (WGS) entry which is preliminary data.</text>
</comment>
<evidence type="ECO:0000313" key="2">
    <source>
        <dbReference type="Proteomes" id="UP001165186"/>
    </source>
</evidence>
<name>A0ACB5S0Z5_9PEZI</name>
<evidence type="ECO:0000313" key="1">
    <source>
        <dbReference type="EMBL" id="GME26056.1"/>
    </source>
</evidence>
<keyword evidence="2" id="KW-1185">Reference proteome</keyword>
<dbReference type="Proteomes" id="UP001165186">
    <property type="component" value="Unassembled WGS sequence"/>
</dbReference>
<protein>
    <submittedName>
        <fullName evidence="1">Uncharacterized protein K452DRAFT_318826</fullName>
    </submittedName>
</protein>